<dbReference type="PRINTS" id="PR00455">
    <property type="entry name" value="HTHTETR"/>
</dbReference>
<comment type="caution">
    <text evidence="6">The sequence shown here is derived from an EMBL/GenBank/DDBJ whole genome shotgun (WGS) entry which is preliminary data.</text>
</comment>
<dbReference type="Proteomes" id="UP000005540">
    <property type="component" value="Unassembled WGS sequence"/>
</dbReference>
<dbReference type="SUPFAM" id="SSF46689">
    <property type="entry name" value="Homeodomain-like"/>
    <property type="match status" value="1"/>
</dbReference>
<dbReference type="InterPro" id="IPR036271">
    <property type="entry name" value="Tet_transcr_reg_TetR-rel_C_sf"/>
</dbReference>
<dbReference type="PANTHER" id="PTHR43479">
    <property type="entry name" value="ACREF/ENVCD OPERON REPRESSOR-RELATED"/>
    <property type="match status" value="1"/>
</dbReference>
<feature type="domain" description="HTH tetR-type" evidence="5">
    <location>
        <begin position="1"/>
        <end position="61"/>
    </location>
</feature>
<dbReference type="InterPro" id="IPR001647">
    <property type="entry name" value="HTH_TetR"/>
</dbReference>
<dbReference type="SUPFAM" id="SSF48498">
    <property type="entry name" value="Tetracyclin repressor-like, C-terminal domain"/>
    <property type="match status" value="1"/>
</dbReference>
<dbReference type="Gene3D" id="1.10.10.60">
    <property type="entry name" value="Homeodomain-like"/>
    <property type="match status" value="1"/>
</dbReference>
<gene>
    <name evidence="6" type="ORF">SULYE_0391</name>
</gene>
<dbReference type="EMBL" id="ABZS01000025">
    <property type="protein sequence ID" value="EEP61087.1"/>
    <property type="molecule type" value="Genomic_DNA"/>
</dbReference>
<keyword evidence="7" id="KW-1185">Reference proteome</keyword>
<dbReference type="GO" id="GO:0003677">
    <property type="term" value="F:DNA binding"/>
    <property type="evidence" value="ECO:0007669"/>
    <property type="project" value="UniProtKB-UniRule"/>
</dbReference>
<dbReference type="FunFam" id="1.10.10.60:FF:000141">
    <property type="entry name" value="TetR family transcriptional regulator"/>
    <property type="match status" value="1"/>
</dbReference>
<sequence length="184" mass="21753">MSTKDRIILAAKELFSTKGYHETKVSDIVEKAGVAQGTFYLYFKSKEDLFLELIKTLHRRLMEDLEKYYHKEDSFEVKIKNLLEDFITEIYNNKEIAIIFFHYLLGINEEFKNIYIQKISDLQKLLAKIIEKDLPSQDSFVVSNLIIGYIRQLIFNCLLIKNESLERLKERLGQDLCIIFKSIK</sequence>
<evidence type="ECO:0000256" key="4">
    <source>
        <dbReference type="PROSITE-ProRule" id="PRU00335"/>
    </source>
</evidence>
<evidence type="ECO:0000256" key="1">
    <source>
        <dbReference type="ARBA" id="ARBA00023015"/>
    </source>
</evidence>
<keyword evidence="2 4" id="KW-0238">DNA-binding</keyword>
<evidence type="ECO:0000256" key="3">
    <source>
        <dbReference type="ARBA" id="ARBA00023163"/>
    </source>
</evidence>
<name>C4FIK6_9AQUI</name>
<accession>C4FIK6</accession>
<dbReference type="PROSITE" id="PS50977">
    <property type="entry name" value="HTH_TETR_2"/>
    <property type="match status" value="1"/>
</dbReference>
<dbReference type="InterPro" id="IPR050624">
    <property type="entry name" value="HTH-type_Tx_Regulator"/>
</dbReference>
<feature type="DNA-binding region" description="H-T-H motif" evidence="4">
    <location>
        <begin position="24"/>
        <end position="43"/>
    </location>
</feature>
<dbReference type="PANTHER" id="PTHR43479:SF11">
    <property type="entry name" value="ACREF_ENVCD OPERON REPRESSOR-RELATED"/>
    <property type="match status" value="1"/>
</dbReference>
<evidence type="ECO:0000256" key="2">
    <source>
        <dbReference type="ARBA" id="ARBA00023125"/>
    </source>
</evidence>
<dbReference type="RefSeq" id="WP_007545922.1">
    <property type="nucleotide sequence ID" value="NZ_ABZS01000025.1"/>
</dbReference>
<dbReference type="InterPro" id="IPR049446">
    <property type="entry name" value="TetR_AcrR1-like_C"/>
</dbReference>
<keyword evidence="1" id="KW-0805">Transcription regulation</keyword>
<dbReference type="Gene3D" id="1.10.357.10">
    <property type="entry name" value="Tetracycline Repressor, domain 2"/>
    <property type="match status" value="1"/>
</dbReference>
<reference evidence="6 7" key="1">
    <citation type="submission" date="2009-04" db="EMBL/GenBank/DDBJ databases">
        <authorList>
            <person name="Reysenbach A.-L."/>
            <person name="Heidelberg J.F."/>
            <person name="Nelson W.C."/>
        </authorList>
    </citation>
    <scope>NUCLEOTIDE SEQUENCE [LARGE SCALE GENOMIC DNA]</scope>
    <source>
        <strain evidence="6 7">SS-5</strain>
    </source>
</reference>
<keyword evidence="3" id="KW-0804">Transcription</keyword>
<evidence type="ECO:0000313" key="7">
    <source>
        <dbReference type="Proteomes" id="UP000005540"/>
    </source>
</evidence>
<dbReference type="InterPro" id="IPR009057">
    <property type="entry name" value="Homeodomain-like_sf"/>
</dbReference>
<dbReference type="OrthoDB" id="13453at2"/>
<dbReference type="Pfam" id="PF21542">
    <property type="entry name" value="TetR_C_42"/>
    <property type="match status" value="1"/>
</dbReference>
<organism evidence="6 7">
    <name type="scientific">Sulfurihydrogenibium yellowstonense SS-5</name>
    <dbReference type="NCBI Taxonomy" id="432331"/>
    <lineage>
        <taxon>Bacteria</taxon>
        <taxon>Pseudomonadati</taxon>
        <taxon>Aquificota</taxon>
        <taxon>Aquificia</taxon>
        <taxon>Aquificales</taxon>
        <taxon>Hydrogenothermaceae</taxon>
        <taxon>Sulfurihydrogenibium</taxon>
    </lineage>
</organism>
<evidence type="ECO:0000313" key="6">
    <source>
        <dbReference type="EMBL" id="EEP61087.1"/>
    </source>
</evidence>
<dbReference type="AlphaFoldDB" id="C4FIK6"/>
<proteinExistence type="predicted"/>
<dbReference type="Pfam" id="PF00440">
    <property type="entry name" value="TetR_N"/>
    <property type="match status" value="1"/>
</dbReference>
<evidence type="ECO:0000259" key="5">
    <source>
        <dbReference type="PROSITE" id="PS50977"/>
    </source>
</evidence>
<protein>
    <submittedName>
        <fullName evidence="6">Transcriptional regulator</fullName>
    </submittedName>
</protein>